<feature type="region of interest" description="Disordered" evidence="1">
    <location>
        <begin position="127"/>
        <end position="206"/>
    </location>
</feature>
<evidence type="ECO:0000313" key="2">
    <source>
        <dbReference type="EMBL" id="KAF2244585.1"/>
    </source>
</evidence>
<proteinExistence type="predicted"/>
<feature type="compositionally biased region" description="Basic and acidic residues" evidence="1">
    <location>
        <begin position="23"/>
        <end position="36"/>
    </location>
</feature>
<accession>A0A6A6I282</accession>
<feature type="region of interest" description="Disordered" evidence="1">
    <location>
        <begin position="1"/>
        <end position="36"/>
    </location>
</feature>
<evidence type="ECO:0000313" key="3">
    <source>
        <dbReference type="Proteomes" id="UP000800094"/>
    </source>
</evidence>
<dbReference type="Proteomes" id="UP000800094">
    <property type="component" value="Unassembled WGS sequence"/>
</dbReference>
<dbReference type="AlphaFoldDB" id="A0A6A6I282"/>
<reference evidence="2" key="1">
    <citation type="journal article" date="2020" name="Stud. Mycol.">
        <title>101 Dothideomycetes genomes: a test case for predicting lifestyles and emergence of pathogens.</title>
        <authorList>
            <person name="Haridas S."/>
            <person name="Albert R."/>
            <person name="Binder M."/>
            <person name="Bloem J."/>
            <person name="Labutti K."/>
            <person name="Salamov A."/>
            <person name="Andreopoulos B."/>
            <person name="Baker S."/>
            <person name="Barry K."/>
            <person name="Bills G."/>
            <person name="Bluhm B."/>
            <person name="Cannon C."/>
            <person name="Castanera R."/>
            <person name="Culley D."/>
            <person name="Daum C."/>
            <person name="Ezra D."/>
            <person name="Gonzalez J."/>
            <person name="Henrissat B."/>
            <person name="Kuo A."/>
            <person name="Liang C."/>
            <person name="Lipzen A."/>
            <person name="Lutzoni F."/>
            <person name="Magnuson J."/>
            <person name="Mondo S."/>
            <person name="Nolan M."/>
            <person name="Ohm R."/>
            <person name="Pangilinan J."/>
            <person name="Park H.-J."/>
            <person name="Ramirez L."/>
            <person name="Alfaro M."/>
            <person name="Sun H."/>
            <person name="Tritt A."/>
            <person name="Yoshinaga Y."/>
            <person name="Zwiers L.-H."/>
            <person name="Turgeon B."/>
            <person name="Goodwin S."/>
            <person name="Spatafora J."/>
            <person name="Crous P."/>
            <person name="Grigoriev I."/>
        </authorList>
    </citation>
    <scope>NUCLEOTIDE SEQUENCE</scope>
    <source>
        <strain evidence="2">CBS 122368</strain>
    </source>
</reference>
<evidence type="ECO:0000256" key="1">
    <source>
        <dbReference type="SAM" id="MobiDB-lite"/>
    </source>
</evidence>
<dbReference type="RefSeq" id="XP_033679589.1">
    <property type="nucleotide sequence ID" value="XM_033832234.1"/>
</dbReference>
<dbReference type="OrthoDB" id="10462140at2759"/>
<protein>
    <submittedName>
        <fullName evidence="2">Uncharacterized protein</fullName>
    </submittedName>
</protein>
<organism evidence="2 3">
    <name type="scientific">Trematosphaeria pertusa</name>
    <dbReference type="NCBI Taxonomy" id="390896"/>
    <lineage>
        <taxon>Eukaryota</taxon>
        <taxon>Fungi</taxon>
        <taxon>Dikarya</taxon>
        <taxon>Ascomycota</taxon>
        <taxon>Pezizomycotina</taxon>
        <taxon>Dothideomycetes</taxon>
        <taxon>Pleosporomycetidae</taxon>
        <taxon>Pleosporales</taxon>
        <taxon>Massarineae</taxon>
        <taxon>Trematosphaeriaceae</taxon>
        <taxon>Trematosphaeria</taxon>
    </lineage>
</organism>
<keyword evidence="3" id="KW-1185">Reference proteome</keyword>
<feature type="compositionally biased region" description="Basic and acidic residues" evidence="1">
    <location>
        <begin position="170"/>
        <end position="192"/>
    </location>
</feature>
<name>A0A6A6I282_9PLEO</name>
<dbReference type="GeneID" id="54585564"/>
<gene>
    <name evidence="2" type="ORF">BU26DRAFT_553763</name>
</gene>
<dbReference type="EMBL" id="ML987202">
    <property type="protein sequence ID" value="KAF2244585.1"/>
    <property type="molecule type" value="Genomic_DNA"/>
</dbReference>
<sequence length="561" mass="64160">MATCTPTRDDPRSPFSTFQNSDYSRESHYDVPKTTDWKSFGRYNTSAHAANPVYRPPRYMPPCTPLAPSFRPYHHWRGSYHACRSDHHWPYWPGNSYVSSEESFTVPSEPVPSPFRGQWSFESAFAEGKENHAETRPVSPLGHVRASSETGKAEGYQPGYAETISDGDEDRGGQTEEARSGEGDHPKPDGPHKTTKHATNVDATTDERIEPLPWMAAASSSCPGRRSPLPSIDHLHGTESDLLERWHTLLAREAKLITRETCLEEAETRLTAQMQQLAQDRNELAVRERQVRGLQYELQMEQHRFNEERRRPAPQYERRSWHWQPDVWAQEMDLDSECDEEAAGGSSWEDDVEWTSTERADALGGMEADPEAGRKAFEEYDTHWEAVRQPQLQPHLTSTTARIRFPTITGDPSDLLIPTTRSTSRVSTYRFLRTFRFQSQDDLVRFNVYAFFLDAFCIPFSHSLLQYSIPLCGEFGTLEAVLDFPAAGAEKTKRLRDHLLKKEFNRWHPDKLGRFGSEAKEVVSRDGRIRISEREVAACVDRAVRRLKAECDEALRIGLRS</sequence>